<dbReference type="Gene3D" id="3.90.228.10">
    <property type="match status" value="1"/>
</dbReference>
<dbReference type="PaxDb" id="55529-EKX37126"/>
<dbReference type="PROSITE" id="PS51059">
    <property type="entry name" value="PARP_CATALYTIC"/>
    <property type="match status" value="1"/>
</dbReference>
<dbReference type="AlphaFoldDB" id="L1ILJ9"/>
<keyword evidence="4" id="KW-1185">Reference proteome</keyword>
<dbReference type="GO" id="GO:0003950">
    <property type="term" value="F:NAD+ poly-ADP-ribosyltransferase activity"/>
    <property type="evidence" value="ECO:0007669"/>
    <property type="project" value="InterPro"/>
</dbReference>
<name>L1ILJ9_GUITC</name>
<evidence type="ECO:0000313" key="4">
    <source>
        <dbReference type="Proteomes" id="UP000011087"/>
    </source>
</evidence>
<dbReference type="KEGG" id="gtt:GUITHDRAFT_116705"/>
<dbReference type="InterPro" id="IPR012317">
    <property type="entry name" value="Poly(ADP-ribose)pol_cat_dom"/>
</dbReference>
<protein>
    <recommendedName>
        <fullName evidence="1">PARP catalytic domain-containing protein</fullName>
    </recommendedName>
</protein>
<dbReference type="OrthoDB" id="6133115at2759"/>
<feature type="domain" description="PARP catalytic" evidence="1">
    <location>
        <begin position="1"/>
        <end position="126"/>
    </location>
</feature>
<organism evidence="2">
    <name type="scientific">Guillardia theta (strain CCMP2712)</name>
    <name type="common">Cryptophyte</name>
    <dbReference type="NCBI Taxonomy" id="905079"/>
    <lineage>
        <taxon>Eukaryota</taxon>
        <taxon>Cryptophyceae</taxon>
        <taxon>Pyrenomonadales</taxon>
        <taxon>Geminigeraceae</taxon>
        <taxon>Guillardia</taxon>
    </lineage>
</organism>
<gene>
    <name evidence="2" type="ORF">GUITHDRAFT_116705</name>
</gene>
<dbReference type="Proteomes" id="UP000011087">
    <property type="component" value="Unassembled WGS sequence"/>
</dbReference>
<evidence type="ECO:0000313" key="3">
    <source>
        <dbReference type="EnsemblProtists" id="EKX37126"/>
    </source>
</evidence>
<reference evidence="2 4" key="1">
    <citation type="journal article" date="2012" name="Nature">
        <title>Algal genomes reveal evolutionary mosaicism and the fate of nucleomorphs.</title>
        <authorList>
            <consortium name="DOE Joint Genome Institute"/>
            <person name="Curtis B.A."/>
            <person name="Tanifuji G."/>
            <person name="Burki F."/>
            <person name="Gruber A."/>
            <person name="Irimia M."/>
            <person name="Maruyama S."/>
            <person name="Arias M.C."/>
            <person name="Ball S.G."/>
            <person name="Gile G.H."/>
            <person name="Hirakawa Y."/>
            <person name="Hopkins J.F."/>
            <person name="Kuo A."/>
            <person name="Rensing S.A."/>
            <person name="Schmutz J."/>
            <person name="Symeonidi A."/>
            <person name="Elias M."/>
            <person name="Eveleigh R.J."/>
            <person name="Herman E.K."/>
            <person name="Klute M.J."/>
            <person name="Nakayama T."/>
            <person name="Obornik M."/>
            <person name="Reyes-Prieto A."/>
            <person name="Armbrust E.V."/>
            <person name="Aves S.J."/>
            <person name="Beiko R.G."/>
            <person name="Coutinho P."/>
            <person name="Dacks J.B."/>
            <person name="Durnford D.G."/>
            <person name="Fast N.M."/>
            <person name="Green B.R."/>
            <person name="Grisdale C.J."/>
            <person name="Hempel F."/>
            <person name="Henrissat B."/>
            <person name="Hoppner M.P."/>
            <person name="Ishida K."/>
            <person name="Kim E."/>
            <person name="Koreny L."/>
            <person name="Kroth P.G."/>
            <person name="Liu Y."/>
            <person name="Malik S.B."/>
            <person name="Maier U.G."/>
            <person name="McRose D."/>
            <person name="Mock T."/>
            <person name="Neilson J.A."/>
            <person name="Onodera N.T."/>
            <person name="Poole A.M."/>
            <person name="Pritham E.J."/>
            <person name="Richards T.A."/>
            <person name="Rocap G."/>
            <person name="Roy S.W."/>
            <person name="Sarai C."/>
            <person name="Schaack S."/>
            <person name="Shirato S."/>
            <person name="Slamovits C.H."/>
            <person name="Spencer D.F."/>
            <person name="Suzuki S."/>
            <person name="Worden A.Z."/>
            <person name="Zauner S."/>
            <person name="Barry K."/>
            <person name="Bell C."/>
            <person name="Bharti A.K."/>
            <person name="Crow J.A."/>
            <person name="Grimwood J."/>
            <person name="Kramer R."/>
            <person name="Lindquist E."/>
            <person name="Lucas S."/>
            <person name="Salamov A."/>
            <person name="McFadden G.I."/>
            <person name="Lane C.E."/>
            <person name="Keeling P.J."/>
            <person name="Gray M.W."/>
            <person name="Grigoriev I.V."/>
            <person name="Archibald J.M."/>
        </authorList>
    </citation>
    <scope>NUCLEOTIDE SEQUENCE</scope>
    <source>
        <strain evidence="2 4">CCMP2712</strain>
    </source>
</reference>
<dbReference type="HOGENOM" id="CLU_1985860_0_0_1"/>
<dbReference type="GeneID" id="17293868"/>
<evidence type="ECO:0000259" key="1">
    <source>
        <dbReference type="PROSITE" id="PS51059"/>
    </source>
</evidence>
<reference evidence="4" key="2">
    <citation type="submission" date="2012-11" db="EMBL/GenBank/DDBJ databases">
        <authorList>
            <person name="Kuo A."/>
            <person name="Curtis B.A."/>
            <person name="Tanifuji G."/>
            <person name="Burki F."/>
            <person name="Gruber A."/>
            <person name="Irimia M."/>
            <person name="Maruyama S."/>
            <person name="Arias M.C."/>
            <person name="Ball S.G."/>
            <person name="Gile G.H."/>
            <person name="Hirakawa Y."/>
            <person name="Hopkins J.F."/>
            <person name="Rensing S.A."/>
            <person name="Schmutz J."/>
            <person name="Symeonidi A."/>
            <person name="Elias M."/>
            <person name="Eveleigh R.J."/>
            <person name="Herman E.K."/>
            <person name="Klute M.J."/>
            <person name="Nakayama T."/>
            <person name="Obornik M."/>
            <person name="Reyes-Prieto A."/>
            <person name="Armbrust E.V."/>
            <person name="Aves S.J."/>
            <person name="Beiko R.G."/>
            <person name="Coutinho P."/>
            <person name="Dacks J.B."/>
            <person name="Durnford D.G."/>
            <person name="Fast N.M."/>
            <person name="Green B.R."/>
            <person name="Grisdale C."/>
            <person name="Hempe F."/>
            <person name="Henrissat B."/>
            <person name="Hoppner M.P."/>
            <person name="Ishida K.-I."/>
            <person name="Kim E."/>
            <person name="Koreny L."/>
            <person name="Kroth P.G."/>
            <person name="Liu Y."/>
            <person name="Malik S.-B."/>
            <person name="Maier U.G."/>
            <person name="McRose D."/>
            <person name="Mock T."/>
            <person name="Neilson J.A."/>
            <person name="Onodera N.T."/>
            <person name="Poole A.M."/>
            <person name="Pritham E.J."/>
            <person name="Richards T.A."/>
            <person name="Rocap G."/>
            <person name="Roy S.W."/>
            <person name="Sarai C."/>
            <person name="Schaack S."/>
            <person name="Shirato S."/>
            <person name="Slamovits C.H."/>
            <person name="Spencer D.F."/>
            <person name="Suzuki S."/>
            <person name="Worden A.Z."/>
            <person name="Zauner S."/>
            <person name="Barry K."/>
            <person name="Bell C."/>
            <person name="Bharti A.K."/>
            <person name="Crow J.A."/>
            <person name="Grimwood J."/>
            <person name="Kramer R."/>
            <person name="Lindquist E."/>
            <person name="Lucas S."/>
            <person name="Salamov A."/>
            <person name="McFadden G.I."/>
            <person name="Lane C.E."/>
            <person name="Keeling P.J."/>
            <person name="Gray M.W."/>
            <person name="Grigoriev I.V."/>
            <person name="Archibald J.M."/>
        </authorList>
    </citation>
    <scope>NUCLEOTIDE SEQUENCE</scope>
    <source>
        <strain evidence="4">CCMP2712</strain>
    </source>
</reference>
<reference evidence="3" key="3">
    <citation type="submission" date="2015-06" db="UniProtKB">
        <authorList>
            <consortium name="EnsemblProtists"/>
        </authorList>
    </citation>
    <scope>IDENTIFICATION</scope>
</reference>
<dbReference type="RefSeq" id="XP_005824106.1">
    <property type="nucleotide sequence ID" value="XM_005824049.1"/>
</dbReference>
<dbReference type="EnsemblProtists" id="EKX37126">
    <property type="protein sequence ID" value="EKX37126"/>
    <property type="gene ID" value="GUITHDRAFT_116705"/>
</dbReference>
<proteinExistence type="predicted"/>
<accession>L1ILJ9</accession>
<dbReference type="SUPFAM" id="SSF56399">
    <property type="entry name" value="ADP-ribosylation"/>
    <property type="match status" value="1"/>
</dbReference>
<dbReference type="EMBL" id="JH993063">
    <property type="protein sequence ID" value="EKX37126.1"/>
    <property type="molecule type" value="Genomic_DNA"/>
</dbReference>
<sequence>MALGITSLTPSSPAGSTSESAAWEAKLFGAGIYLAENSSKSDEYCRPDSRGICSIKFLIRAVLGMPYEAEQPMPNTRLPLASADSGPHDSVIGVTSNTHPSAWLHNYREFILYDAAGQRQRASTRW</sequence>
<evidence type="ECO:0000313" key="2">
    <source>
        <dbReference type="EMBL" id="EKX37126.1"/>
    </source>
</evidence>